<dbReference type="EMBL" id="BAAAES010000008">
    <property type="protein sequence ID" value="GAA0670434.1"/>
    <property type="molecule type" value="Genomic_DNA"/>
</dbReference>
<dbReference type="Proteomes" id="UP001500238">
    <property type="component" value="Unassembled WGS sequence"/>
</dbReference>
<evidence type="ECO:0000313" key="3">
    <source>
        <dbReference type="Proteomes" id="UP001500238"/>
    </source>
</evidence>
<keyword evidence="3" id="KW-1185">Reference proteome</keyword>
<dbReference type="PROSITE" id="PS51354">
    <property type="entry name" value="GLUTAREDOXIN_2"/>
    <property type="match status" value="1"/>
</dbReference>
<dbReference type="InterPro" id="IPR002109">
    <property type="entry name" value="Glutaredoxin"/>
</dbReference>
<dbReference type="Pfam" id="PF00462">
    <property type="entry name" value="Glutaredoxin"/>
    <property type="match status" value="1"/>
</dbReference>
<accession>A0ABN1HW59</accession>
<comment type="caution">
    <text evidence="2">The sequence shown here is derived from an EMBL/GenBank/DDBJ whole genome shotgun (WGS) entry which is preliminary data.</text>
</comment>
<feature type="domain" description="Glutaredoxin" evidence="1">
    <location>
        <begin position="18"/>
        <end position="69"/>
    </location>
</feature>
<name>A0ABN1HW59_9SPHN</name>
<dbReference type="RefSeq" id="WP_163956905.1">
    <property type="nucleotide sequence ID" value="NZ_BAAAES010000008.1"/>
</dbReference>
<evidence type="ECO:0000313" key="2">
    <source>
        <dbReference type="EMBL" id="GAA0670434.1"/>
    </source>
</evidence>
<protein>
    <recommendedName>
        <fullName evidence="1">Glutaredoxin domain-containing protein</fullName>
    </recommendedName>
</protein>
<gene>
    <name evidence="2" type="ORF">GCM10009102_21420</name>
</gene>
<dbReference type="Gene3D" id="3.40.30.10">
    <property type="entry name" value="Glutaredoxin"/>
    <property type="match status" value="1"/>
</dbReference>
<proteinExistence type="predicted"/>
<evidence type="ECO:0000259" key="1">
    <source>
        <dbReference type="Pfam" id="PF00462"/>
    </source>
</evidence>
<dbReference type="SUPFAM" id="SSF52833">
    <property type="entry name" value="Thioredoxin-like"/>
    <property type="match status" value="1"/>
</dbReference>
<organism evidence="2 3">
    <name type="scientific">Sphingomonas insulae</name>
    <dbReference type="NCBI Taxonomy" id="424800"/>
    <lineage>
        <taxon>Bacteria</taxon>
        <taxon>Pseudomonadati</taxon>
        <taxon>Pseudomonadota</taxon>
        <taxon>Alphaproteobacteria</taxon>
        <taxon>Sphingomonadales</taxon>
        <taxon>Sphingomonadaceae</taxon>
        <taxon>Sphingomonas</taxon>
    </lineage>
</organism>
<sequence length="84" mass="9434">MTDTRKATLYRMVLPDHICPFGVRAKQILQAEGYEVDDHILRTREEVEAFKAEHDVATTPLVFIDGEQIGGSDDLERYLANAAA</sequence>
<reference evidence="2 3" key="1">
    <citation type="journal article" date="2019" name="Int. J. Syst. Evol. Microbiol.">
        <title>The Global Catalogue of Microorganisms (GCM) 10K type strain sequencing project: providing services to taxonomists for standard genome sequencing and annotation.</title>
        <authorList>
            <consortium name="The Broad Institute Genomics Platform"/>
            <consortium name="The Broad Institute Genome Sequencing Center for Infectious Disease"/>
            <person name="Wu L."/>
            <person name="Ma J."/>
        </authorList>
    </citation>
    <scope>NUCLEOTIDE SEQUENCE [LARGE SCALE GENOMIC DNA]</scope>
    <source>
        <strain evidence="2 3">JCM 14603</strain>
    </source>
</reference>
<dbReference type="InterPro" id="IPR036249">
    <property type="entry name" value="Thioredoxin-like_sf"/>
</dbReference>